<organism evidence="1 2">
    <name type="scientific">Smallanthus sonchifolius</name>
    <dbReference type="NCBI Taxonomy" id="185202"/>
    <lineage>
        <taxon>Eukaryota</taxon>
        <taxon>Viridiplantae</taxon>
        <taxon>Streptophyta</taxon>
        <taxon>Embryophyta</taxon>
        <taxon>Tracheophyta</taxon>
        <taxon>Spermatophyta</taxon>
        <taxon>Magnoliopsida</taxon>
        <taxon>eudicotyledons</taxon>
        <taxon>Gunneridae</taxon>
        <taxon>Pentapetalae</taxon>
        <taxon>asterids</taxon>
        <taxon>campanulids</taxon>
        <taxon>Asterales</taxon>
        <taxon>Asteraceae</taxon>
        <taxon>Asteroideae</taxon>
        <taxon>Heliantheae alliance</taxon>
        <taxon>Millerieae</taxon>
        <taxon>Smallanthus</taxon>
    </lineage>
</organism>
<dbReference type="Proteomes" id="UP001056120">
    <property type="component" value="Linkage Group LG14"/>
</dbReference>
<keyword evidence="2" id="KW-1185">Reference proteome</keyword>
<reference evidence="2" key="1">
    <citation type="journal article" date="2022" name="Mol. Ecol. Resour.">
        <title>The genomes of chicory, endive, great burdock and yacon provide insights into Asteraceae palaeo-polyploidization history and plant inulin production.</title>
        <authorList>
            <person name="Fan W."/>
            <person name="Wang S."/>
            <person name="Wang H."/>
            <person name="Wang A."/>
            <person name="Jiang F."/>
            <person name="Liu H."/>
            <person name="Zhao H."/>
            <person name="Xu D."/>
            <person name="Zhang Y."/>
        </authorList>
    </citation>
    <scope>NUCLEOTIDE SEQUENCE [LARGE SCALE GENOMIC DNA]</scope>
    <source>
        <strain evidence="2">cv. Yunnan</strain>
    </source>
</reference>
<gene>
    <name evidence="1" type="ORF">L1987_42432</name>
</gene>
<evidence type="ECO:0000313" key="1">
    <source>
        <dbReference type="EMBL" id="KAI3783353.1"/>
    </source>
</evidence>
<protein>
    <submittedName>
        <fullName evidence="1">Uncharacterized protein</fullName>
    </submittedName>
</protein>
<dbReference type="EMBL" id="CM042031">
    <property type="protein sequence ID" value="KAI3783353.1"/>
    <property type="molecule type" value="Genomic_DNA"/>
</dbReference>
<evidence type="ECO:0000313" key="2">
    <source>
        <dbReference type="Proteomes" id="UP001056120"/>
    </source>
</evidence>
<name>A0ACB9GIM9_9ASTR</name>
<proteinExistence type="predicted"/>
<sequence>MKALEVYETLQSYEFESKGFVDTSTTKHVGAALIAPIVDAAPVCSAPTVQSSCSKCTGCETKCQFTTNGGEGYDWSAHSEKIKQNQALMADFKGKESSENVSSVKVDNDEIALYKHHNQILVNELNKSLAINTDLKEAEKVLNERIESLTNDLAAMIEIKNVLEIQQEDLLVKLSTTKSELAKAKVHIDKYEFSFKAIKKLLHFQIHGKVKNGIGYKVVPHPFNGNITYSPEHKVDINHLANFSLSADPILSSSKPEEEIGSENEIDESISQNVGELVLREEVISDRMNDKDACQFSENEILYFLENFNKENISFHVDTKISDESKKVESKESSSPQNVKP</sequence>
<accession>A0ACB9GIM9</accession>
<reference evidence="1 2" key="2">
    <citation type="journal article" date="2022" name="Mol. Ecol. Resour.">
        <title>The genomes of chicory, endive, great burdock and yacon provide insights into Asteraceae paleo-polyploidization history and plant inulin production.</title>
        <authorList>
            <person name="Fan W."/>
            <person name="Wang S."/>
            <person name="Wang H."/>
            <person name="Wang A."/>
            <person name="Jiang F."/>
            <person name="Liu H."/>
            <person name="Zhao H."/>
            <person name="Xu D."/>
            <person name="Zhang Y."/>
        </authorList>
    </citation>
    <scope>NUCLEOTIDE SEQUENCE [LARGE SCALE GENOMIC DNA]</scope>
    <source>
        <strain evidence="2">cv. Yunnan</strain>
        <tissue evidence="1">Leaves</tissue>
    </source>
</reference>
<comment type="caution">
    <text evidence="1">The sequence shown here is derived from an EMBL/GenBank/DDBJ whole genome shotgun (WGS) entry which is preliminary data.</text>
</comment>